<dbReference type="PROSITE" id="PS50888">
    <property type="entry name" value="BHLH"/>
    <property type="match status" value="1"/>
</dbReference>
<evidence type="ECO:0000313" key="9">
    <source>
        <dbReference type="Proteomes" id="UP001626550"/>
    </source>
</evidence>
<evidence type="ECO:0000313" key="8">
    <source>
        <dbReference type="EMBL" id="KAL3320829.1"/>
    </source>
</evidence>
<dbReference type="GO" id="GO:0005634">
    <property type="term" value="C:nucleus"/>
    <property type="evidence" value="ECO:0007669"/>
    <property type="project" value="UniProtKB-SubCell"/>
</dbReference>
<dbReference type="InterPro" id="IPR052207">
    <property type="entry name" value="Max-like/E-box_TFs"/>
</dbReference>
<dbReference type="AlphaFoldDB" id="A0ABD2QMR6"/>
<keyword evidence="3" id="KW-0238">DNA-binding</keyword>
<reference evidence="8 9" key="1">
    <citation type="submission" date="2024-11" db="EMBL/GenBank/DDBJ databases">
        <title>Adaptive evolution of stress response genes in parasites aligns with host niche diversity.</title>
        <authorList>
            <person name="Hahn C."/>
            <person name="Resl P."/>
        </authorList>
    </citation>
    <scope>NUCLEOTIDE SEQUENCE [LARGE SCALE GENOMIC DNA]</scope>
    <source>
        <strain evidence="8">EGGRZ-B1_66</strain>
        <tissue evidence="8">Body</tissue>
    </source>
</reference>
<dbReference type="SMART" id="SM00353">
    <property type="entry name" value="HLH"/>
    <property type="match status" value="1"/>
</dbReference>
<keyword evidence="2" id="KW-0805">Transcription regulation</keyword>
<dbReference type="EMBL" id="JBJKFK010000026">
    <property type="protein sequence ID" value="KAL3320829.1"/>
    <property type="molecule type" value="Genomic_DNA"/>
</dbReference>
<protein>
    <recommendedName>
        <fullName evidence="7">BHLH domain-containing protein</fullName>
    </recommendedName>
</protein>
<dbReference type="InterPro" id="IPR011598">
    <property type="entry name" value="bHLH_dom"/>
</dbReference>
<feature type="coiled-coil region" evidence="6">
    <location>
        <begin position="92"/>
        <end position="119"/>
    </location>
</feature>
<keyword evidence="9" id="KW-1185">Reference proteome</keyword>
<dbReference type="PANTHER" id="PTHR15741">
    <property type="entry name" value="BASIC HELIX-LOOP-HELIX ZIP TRANSCRIPTION FACTOR"/>
    <property type="match status" value="1"/>
</dbReference>
<evidence type="ECO:0000256" key="2">
    <source>
        <dbReference type="ARBA" id="ARBA00023015"/>
    </source>
</evidence>
<keyword evidence="6" id="KW-0175">Coiled coil</keyword>
<dbReference type="GO" id="GO:0003677">
    <property type="term" value="F:DNA binding"/>
    <property type="evidence" value="ECO:0007669"/>
    <property type="project" value="UniProtKB-KW"/>
</dbReference>
<evidence type="ECO:0000256" key="4">
    <source>
        <dbReference type="ARBA" id="ARBA00023163"/>
    </source>
</evidence>
<evidence type="ECO:0000256" key="1">
    <source>
        <dbReference type="ARBA" id="ARBA00004123"/>
    </source>
</evidence>
<dbReference type="Gene3D" id="4.10.280.10">
    <property type="entry name" value="Helix-loop-helix DNA-binding domain"/>
    <property type="match status" value="1"/>
</dbReference>
<gene>
    <name evidence="8" type="ORF">Ciccas_000486</name>
</gene>
<evidence type="ECO:0000259" key="7">
    <source>
        <dbReference type="PROSITE" id="PS50888"/>
    </source>
</evidence>
<comment type="caution">
    <text evidence="8">The sequence shown here is derived from an EMBL/GenBank/DDBJ whole genome shotgun (WGS) entry which is preliminary data.</text>
</comment>
<evidence type="ECO:0000256" key="3">
    <source>
        <dbReference type="ARBA" id="ARBA00023125"/>
    </source>
</evidence>
<feature type="domain" description="BHLH" evidence="7">
    <location>
        <begin position="31"/>
        <end position="88"/>
    </location>
</feature>
<accession>A0ABD2QMR6</accession>
<evidence type="ECO:0000256" key="6">
    <source>
        <dbReference type="SAM" id="Coils"/>
    </source>
</evidence>
<dbReference type="SUPFAM" id="SSF47459">
    <property type="entry name" value="HLH, helix-loop-helix DNA-binding domain"/>
    <property type="match status" value="1"/>
</dbReference>
<keyword evidence="4" id="KW-0804">Transcription</keyword>
<sequence length="202" mass="23117">MDFYGPNLSCTDNSECDDSFSVNVKPDIKERRRKLHTEAEQRRRDAIKHGFDALAELVNPENQDSIEGSLKLSKVTILNKATSIINKNLETQQTLQKEILSLRKEVAALEIIRENYEKKTREINALPTTSNNTLDSNYKMSAFLQFSESLFDSFNTSLQIAPFPEISNNVIDWVEGTCSSDNLRQHFFSSIKKLPVTFDFPF</sequence>
<dbReference type="Proteomes" id="UP001626550">
    <property type="component" value="Unassembled WGS sequence"/>
</dbReference>
<organism evidence="8 9">
    <name type="scientific">Cichlidogyrus casuarinus</name>
    <dbReference type="NCBI Taxonomy" id="1844966"/>
    <lineage>
        <taxon>Eukaryota</taxon>
        <taxon>Metazoa</taxon>
        <taxon>Spiralia</taxon>
        <taxon>Lophotrochozoa</taxon>
        <taxon>Platyhelminthes</taxon>
        <taxon>Monogenea</taxon>
        <taxon>Monopisthocotylea</taxon>
        <taxon>Dactylogyridea</taxon>
        <taxon>Ancyrocephalidae</taxon>
        <taxon>Cichlidogyrus</taxon>
    </lineage>
</organism>
<dbReference type="PANTHER" id="PTHR15741:SF25">
    <property type="entry name" value="MAX-LIKE PROTEIN X"/>
    <property type="match status" value="1"/>
</dbReference>
<evidence type="ECO:0000256" key="5">
    <source>
        <dbReference type="ARBA" id="ARBA00023242"/>
    </source>
</evidence>
<name>A0ABD2QMR6_9PLAT</name>
<keyword evidence="5" id="KW-0539">Nucleus</keyword>
<comment type="subcellular location">
    <subcellularLocation>
        <location evidence="1">Nucleus</location>
    </subcellularLocation>
</comment>
<proteinExistence type="predicted"/>
<dbReference type="Pfam" id="PF00010">
    <property type="entry name" value="HLH"/>
    <property type="match status" value="1"/>
</dbReference>
<dbReference type="InterPro" id="IPR036638">
    <property type="entry name" value="HLH_DNA-bd_sf"/>
</dbReference>